<dbReference type="FunCoup" id="A0A1Q3AV91">
    <property type="interactions" value="649"/>
</dbReference>
<feature type="compositionally biased region" description="Low complexity" evidence="1">
    <location>
        <begin position="52"/>
        <end position="72"/>
    </location>
</feature>
<feature type="compositionally biased region" description="Low complexity" evidence="1">
    <location>
        <begin position="942"/>
        <end position="954"/>
    </location>
</feature>
<dbReference type="PROSITE" id="PS50020">
    <property type="entry name" value="WW_DOMAIN_2"/>
    <property type="match status" value="2"/>
</dbReference>
<comment type="caution">
    <text evidence="3">The sequence shown here is derived from an EMBL/GenBank/DDBJ whole genome shotgun (WGS) entry which is preliminary data.</text>
</comment>
<dbReference type="PANTHER" id="PTHR47852:SF2">
    <property type="entry name" value="WW DOMAIN-CONTAINING PROTEIN"/>
    <property type="match status" value="1"/>
</dbReference>
<gene>
    <name evidence="3" type="ORF">CFOL_v3_03179</name>
</gene>
<feature type="compositionally biased region" description="Acidic residues" evidence="1">
    <location>
        <begin position="109"/>
        <end position="121"/>
    </location>
</feature>
<sequence>MGKRKERRLAALSNAGRRVKLDLFAEPSGDLGGSHGDNEVGGDIDPTQRAWLPNSPSSSGQQQQNPLLLLGQYSDDEVDEESNKQASHAIEDNAPDDHNNQVKGPDGEGVGDLDDNTDEDGSAVKDPEVNADEDVAAQKVDQQDIEKTFAPLDSVQKLESNDTRESHATATGVLFEEMDFAEQIPVPETSDVQIIGDVSLGWRIVMHAESNQYYYWKTLTGETSWEVPDVLTQSTEFSSDEGIPVASNTETAPSGSTLAVEFDNCSAAPSVIGSISTNLVPQSKGMCDNGAQMDEWVQGYKSEELKDDPNQNELHSNSDAVGALLGDVSLAGSKKYVHDTPAHEEHQKAIDLSTHLVKQCEFLLERLKSLKGSKGHLQGDDWVLKYIFEVEIRLSDVKSLLSYGSSLLPFWVHSEMRLKQLEGVIKNEIYQLAVSAQMDDVETTYVSSFREKDNVQEGIGHESRPDRDEHVVISASPEFSNVSTSVDKLKVSHDEEPCREVYGEHVLSPSRDVGSDAAVSEQVSPSRHVGSDAAVSEQVDQTDLSDGMNLKSGINAGEDVDMDVDMEVEDAVPADCIAVGVVTNTKDFAPSEVQSQPAQYPSLISENALRVPPPPDEEWIPPPPPDIEVPPPPPDNEQFPPPPPDEPTESLYPPHSSYAETGQHLMYTGQYNLTYPDSNFQYYGPTVTEVNGSDFYGHGGGQVVLPHTSLYFEAVPGTYTETAPVMVNLVEAVSYYDTQDGTIPPVPGSSSAESSQFHSESVPVSYNTLASGCSESVDALTVARPDLKVDVSAVEDTEIFSVGAPSTSATIQAPATVSENEIVSALSTNVVAGAAVADPSANAKVQSKVLRSKKRTVAVAPSLRSNKKVSSLVDKWKAAKEELNEVEKEEPKTALEILEKKRQREIEEWKARQISSGEAKDNANFQPLGGDWRERVKRRRAQASSKAAEAPAEATTNGRQPDLAEFSRDLPFGWQVYWDDTSKQVYYGNTITSETTWSRPKK</sequence>
<evidence type="ECO:0000313" key="4">
    <source>
        <dbReference type="Proteomes" id="UP000187406"/>
    </source>
</evidence>
<dbReference type="CDD" id="cd00201">
    <property type="entry name" value="WW"/>
    <property type="match status" value="2"/>
</dbReference>
<feature type="compositionally biased region" description="Polar residues" evidence="1">
    <location>
        <begin position="590"/>
        <end position="605"/>
    </location>
</feature>
<dbReference type="SUPFAM" id="SSF51045">
    <property type="entry name" value="WW domain"/>
    <property type="match status" value="2"/>
</dbReference>
<proteinExistence type="predicted"/>
<dbReference type="InterPro" id="IPR036020">
    <property type="entry name" value="WW_dom_sf"/>
</dbReference>
<name>A0A1Q3AV91_CEPFO</name>
<feature type="compositionally biased region" description="Pro residues" evidence="1">
    <location>
        <begin position="620"/>
        <end position="645"/>
    </location>
</feature>
<dbReference type="PROSITE" id="PS01159">
    <property type="entry name" value="WW_DOMAIN_1"/>
    <property type="match status" value="2"/>
</dbReference>
<feature type="region of interest" description="Disordered" evidence="1">
    <location>
        <begin position="23"/>
        <end position="131"/>
    </location>
</feature>
<keyword evidence="4" id="KW-1185">Reference proteome</keyword>
<feature type="compositionally biased region" description="Basic and acidic residues" evidence="1">
    <location>
        <begin position="89"/>
        <end position="100"/>
    </location>
</feature>
<feature type="domain" description="WW" evidence="2">
    <location>
        <begin position="196"/>
        <end position="230"/>
    </location>
</feature>
<feature type="region of interest" description="Disordered" evidence="1">
    <location>
        <begin position="507"/>
        <end position="556"/>
    </location>
</feature>
<evidence type="ECO:0000256" key="1">
    <source>
        <dbReference type="SAM" id="MobiDB-lite"/>
    </source>
</evidence>
<feature type="region of interest" description="Disordered" evidence="1">
    <location>
        <begin position="590"/>
        <end position="654"/>
    </location>
</feature>
<dbReference type="STRING" id="3775.A0A1Q3AV91"/>
<feature type="domain" description="WW" evidence="2">
    <location>
        <begin position="968"/>
        <end position="1002"/>
    </location>
</feature>
<dbReference type="PANTHER" id="PTHR47852">
    <property type="entry name" value="OS06G0298400 PROTEIN"/>
    <property type="match status" value="1"/>
</dbReference>
<evidence type="ECO:0000259" key="2">
    <source>
        <dbReference type="PROSITE" id="PS50020"/>
    </source>
</evidence>
<feature type="region of interest" description="Disordered" evidence="1">
    <location>
        <begin position="913"/>
        <end position="964"/>
    </location>
</feature>
<protein>
    <submittedName>
        <fullName evidence="3">WW domain-containing protein</fullName>
    </submittedName>
</protein>
<organism evidence="3 4">
    <name type="scientific">Cephalotus follicularis</name>
    <name type="common">Albany pitcher plant</name>
    <dbReference type="NCBI Taxonomy" id="3775"/>
    <lineage>
        <taxon>Eukaryota</taxon>
        <taxon>Viridiplantae</taxon>
        <taxon>Streptophyta</taxon>
        <taxon>Embryophyta</taxon>
        <taxon>Tracheophyta</taxon>
        <taxon>Spermatophyta</taxon>
        <taxon>Magnoliopsida</taxon>
        <taxon>eudicotyledons</taxon>
        <taxon>Gunneridae</taxon>
        <taxon>Pentapetalae</taxon>
        <taxon>rosids</taxon>
        <taxon>fabids</taxon>
        <taxon>Oxalidales</taxon>
        <taxon>Cephalotaceae</taxon>
        <taxon>Cephalotus</taxon>
    </lineage>
</organism>
<dbReference type="EMBL" id="BDDD01000120">
    <property type="protein sequence ID" value="GAV59648.1"/>
    <property type="molecule type" value="Genomic_DNA"/>
</dbReference>
<dbReference type="Pfam" id="PF00397">
    <property type="entry name" value="WW"/>
    <property type="match status" value="2"/>
</dbReference>
<accession>A0A1Q3AV91</accession>
<dbReference type="AlphaFoldDB" id="A0A1Q3AV91"/>
<dbReference type="InParanoid" id="A0A1Q3AV91"/>
<dbReference type="OrthoDB" id="2367685at2759"/>
<dbReference type="Gene3D" id="2.20.70.10">
    <property type="match status" value="2"/>
</dbReference>
<reference evidence="4" key="1">
    <citation type="submission" date="2016-04" db="EMBL/GenBank/DDBJ databases">
        <title>Cephalotus genome sequencing.</title>
        <authorList>
            <person name="Fukushima K."/>
            <person name="Hasebe M."/>
            <person name="Fang X."/>
        </authorList>
    </citation>
    <scope>NUCLEOTIDE SEQUENCE [LARGE SCALE GENOMIC DNA]</scope>
    <source>
        <strain evidence="4">cv. St1</strain>
    </source>
</reference>
<dbReference type="InterPro" id="IPR001202">
    <property type="entry name" value="WW_dom"/>
</dbReference>
<evidence type="ECO:0000313" key="3">
    <source>
        <dbReference type="EMBL" id="GAV59648.1"/>
    </source>
</evidence>
<dbReference type="Proteomes" id="UP000187406">
    <property type="component" value="Unassembled WGS sequence"/>
</dbReference>
<dbReference type="SMART" id="SM00456">
    <property type="entry name" value="WW"/>
    <property type="match status" value="2"/>
</dbReference>